<evidence type="ECO:0000256" key="2">
    <source>
        <dbReference type="SAM" id="Phobius"/>
    </source>
</evidence>
<dbReference type="Proteomes" id="UP000320209">
    <property type="component" value="Unassembled WGS sequence"/>
</dbReference>
<evidence type="ECO:0000313" key="3">
    <source>
        <dbReference type="EMBL" id="TQL66798.1"/>
    </source>
</evidence>
<evidence type="ECO:0000313" key="4">
    <source>
        <dbReference type="Proteomes" id="UP000320209"/>
    </source>
</evidence>
<protein>
    <submittedName>
        <fullName evidence="3">Uncharacterized protein</fullName>
    </submittedName>
</protein>
<dbReference type="AlphaFoldDB" id="A0A543A2H8"/>
<feature type="region of interest" description="Disordered" evidence="1">
    <location>
        <begin position="36"/>
        <end position="117"/>
    </location>
</feature>
<feature type="compositionally biased region" description="Low complexity" evidence="1">
    <location>
        <begin position="72"/>
        <end position="99"/>
    </location>
</feature>
<accession>A0A543A2H8</accession>
<keyword evidence="2" id="KW-0472">Membrane</keyword>
<dbReference type="EMBL" id="VFOV01000001">
    <property type="protein sequence ID" value="TQL66798.1"/>
    <property type="molecule type" value="Genomic_DNA"/>
</dbReference>
<organism evidence="3 4">
    <name type="scientific">Nocardioides albertanoniae</name>
    <dbReference type="NCBI Taxonomy" id="1175486"/>
    <lineage>
        <taxon>Bacteria</taxon>
        <taxon>Bacillati</taxon>
        <taxon>Actinomycetota</taxon>
        <taxon>Actinomycetes</taxon>
        <taxon>Propionibacteriales</taxon>
        <taxon>Nocardioidaceae</taxon>
        <taxon>Nocardioides</taxon>
    </lineage>
</organism>
<gene>
    <name evidence="3" type="ORF">FB381_0664</name>
</gene>
<proteinExistence type="predicted"/>
<sequence>MAGVTALVAVALGVGLIAGIAMFVGANVVGFGGGGSGESTDRATDPDAGATLYAPAPVPTKTATGPAITLHASPTTATEKKAASSSASPSEKASKSTTADNAADKTSDEKSTGEKRITLQAGTVSAKPMETISLTGIYPGGEGAILRLERREGGTWKEFGISDVRVTGEQFTTKIQSGRIGRHKFRMKDVDSGAVSNKVSVTIG</sequence>
<evidence type="ECO:0000256" key="1">
    <source>
        <dbReference type="SAM" id="MobiDB-lite"/>
    </source>
</evidence>
<comment type="caution">
    <text evidence="3">The sequence shown here is derived from an EMBL/GenBank/DDBJ whole genome shotgun (WGS) entry which is preliminary data.</text>
</comment>
<keyword evidence="2" id="KW-0812">Transmembrane</keyword>
<feature type="transmembrane region" description="Helical" evidence="2">
    <location>
        <begin position="6"/>
        <end position="29"/>
    </location>
</feature>
<keyword evidence="4" id="KW-1185">Reference proteome</keyword>
<name>A0A543A2H8_9ACTN</name>
<keyword evidence="2" id="KW-1133">Transmembrane helix</keyword>
<reference evidence="3 4" key="1">
    <citation type="submission" date="2019-06" db="EMBL/GenBank/DDBJ databases">
        <title>Sequencing the genomes of 1000 actinobacteria strains.</title>
        <authorList>
            <person name="Klenk H.-P."/>
        </authorList>
    </citation>
    <scope>NUCLEOTIDE SEQUENCE [LARGE SCALE GENOMIC DNA]</scope>
    <source>
        <strain evidence="3 4">DSM 25218</strain>
    </source>
</reference>
<feature type="compositionally biased region" description="Basic and acidic residues" evidence="1">
    <location>
        <begin position="102"/>
        <end position="117"/>
    </location>
</feature>